<comment type="similarity">
    <text evidence="5">Belongs to the USP family.</text>
</comment>
<dbReference type="Proteomes" id="UP000291116">
    <property type="component" value="Unassembled WGS sequence"/>
</dbReference>
<organism evidence="11 12">
    <name type="scientific">Pseudo-nitzschia multistriata</name>
    <dbReference type="NCBI Taxonomy" id="183589"/>
    <lineage>
        <taxon>Eukaryota</taxon>
        <taxon>Sar</taxon>
        <taxon>Stramenopiles</taxon>
        <taxon>Ochrophyta</taxon>
        <taxon>Bacillariophyta</taxon>
        <taxon>Bacillariophyceae</taxon>
        <taxon>Bacillariophycidae</taxon>
        <taxon>Bacillariales</taxon>
        <taxon>Bacillariaceae</taxon>
        <taxon>Pseudo-nitzschia</taxon>
    </lineage>
</organism>
<dbReference type="EMBL" id="CAACVS010000280">
    <property type="protein sequence ID" value="VEU40424.1"/>
    <property type="molecule type" value="Genomic_DNA"/>
</dbReference>
<feature type="signal peptide" evidence="9">
    <location>
        <begin position="1"/>
        <end position="22"/>
    </location>
</feature>
<dbReference type="GO" id="GO:0051748">
    <property type="term" value="F:UTP-monosaccharide-1-phosphate uridylyltransferase activity"/>
    <property type="evidence" value="ECO:0007669"/>
    <property type="project" value="UniProtKB-EC"/>
</dbReference>
<keyword evidence="4" id="KW-0548">Nucleotidyltransferase</keyword>
<dbReference type="SUPFAM" id="SSF54001">
    <property type="entry name" value="Cysteine proteinases"/>
    <property type="match status" value="1"/>
</dbReference>
<dbReference type="GO" id="GO:0003977">
    <property type="term" value="F:UDP-N-acetylglucosamine diphosphorylase activity"/>
    <property type="evidence" value="ECO:0007669"/>
    <property type="project" value="TreeGrafter"/>
</dbReference>
<evidence type="ECO:0000256" key="6">
    <source>
        <dbReference type="ARBA" id="ARBA00039080"/>
    </source>
</evidence>
<dbReference type="OrthoDB" id="532420at2759"/>
<dbReference type="InterPro" id="IPR039741">
    <property type="entry name" value="UDP-sugar_pyrophosphorylase"/>
</dbReference>
<dbReference type="InterPro" id="IPR038765">
    <property type="entry name" value="Papain-like_cys_pep_sf"/>
</dbReference>
<keyword evidence="9" id="KW-0732">Signal</keyword>
<dbReference type="AlphaFoldDB" id="A0A448ZEF2"/>
<accession>A0A448ZEF2</accession>
<dbReference type="EC" id="2.7.7.64" evidence="6"/>
<dbReference type="FunFam" id="2.160.10.30:FF:000001">
    <property type="entry name" value="UDP-sugar pyrophosphorylase"/>
    <property type="match status" value="1"/>
</dbReference>
<dbReference type="GO" id="GO:0006048">
    <property type="term" value="P:UDP-N-acetylglucosamine biosynthetic process"/>
    <property type="evidence" value="ECO:0007669"/>
    <property type="project" value="TreeGrafter"/>
</dbReference>
<dbReference type="InterPro" id="IPR029044">
    <property type="entry name" value="Nucleotide-diphossugar_trans"/>
</dbReference>
<evidence type="ECO:0000256" key="4">
    <source>
        <dbReference type="ARBA" id="ARBA00022695"/>
    </source>
</evidence>
<sequence length="1233" mass="135935">MKFHFTAAFSLLLLNASASSFAANSPRSVQRGWSSVGNGRIPFVSGGAISESTKLNSSVDSTSSSTAIGAISAENLDLLSERGRKAILTLVEHDVDGFQSHVYADWPAAGTDDDGKKRLAEQLADLDGSYPGGLAAYTSKARALLKESADGTNPFEEFEAVVSEGETLSFDGEGTMSFSEAEKIGMEGIAGAAFVLVAGGLGERLGYSGIKLSLETNLCTEECYLEVYIKYIQAAQNLARKKTGNDDIRLPLVIMTSGDTDQPTRDLLKANDYFGMDEDMVTIVMQDKVPALNNNNAALALDDDDRWTVQTKPHGHGDVHHLLYREGLVDQWEKEGRTHVVFLQDTNELVINSVIPVLGVSISKGFDMNSICIPRLAGEAAGAIARLEHKSDPSKSLVINVEYNQLDPLLRSQGDCKGDVADPDTGYSPYPGNANNLVIALGAYAKTLRGEDQGVVLEFVNPKYKDETRTDFKKPTRLECMMQDIPKLFQKELGSDVNIGFTMLDRWFTFSPAKNSLESGVEAAEKGSTAPGTMSSAESDKYIQNQRKLKYAGVDLPVTSVPDDLVPVAGIPVTAPGPRIVLAPSFAISREELLEKVRGESNTVSARSSMVLEGHHLTIENLELDGALVIKCGDETHVTVDGLKVENKGWELVENEAGTDYPENVSIRGYTMAKHETREYILNEPGNFVIGEDGERQHHDWLDLISLQNDTIAIAIAIAIVSRSLPDTNRTAVRGVRERDHPPSHPSTMALQQELARNNPRYEYFYDESNPDASAEDAEAEDSIYTTVPTKNHERERIPFVYSLGRRYHPVYDYDERKQYEASLFWWTYRYGFPQLNSISTDAGWGCMLRSAQMMLSQALRMHFKSRHWRPDPSTSVARNDAFVARLLTWFADFPSGNESFYSLHNMCAAGMAGYQVLPGDWYGPGTACHVVRDLVGLHRQKQQPNLFRVHVSSEGTVYKDLVYRLMTREASAATKRRRREGSDGDNDHDHDHDHDHETAVPAEPLHPLDPSCLSRGPDDEPDPGDLEWDAGLLLLVPHRLGKDSIHESFARGVARSFALPQSVGILGGRPRGARWFYGAYADGSKVLGLDPHTVQEAPRRKERTGGATTTAIDGGFESSIDLTHEYLASVHTPYPDVLDLNRMDPSVALGFYCRDRRDFLDLQEALSRDIPGGTHQQLVSFVDKVPDYMLSELQGDCDVDVDGDIDLDGFDGGGFGDPKRDELSDEEDYVLL</sequence>
<evidence type="ECO:0000256" key="7">
    <source>
        <dbReference type="ARBA" id="ARBA00048259"/>
    </source>
</evidence>
<evidence type="ECO:0000256" key="9">
    <source>
        <dbReference type="SAM" id="SignalP"/>
    </source>
</evidence>
<evidence type="ECO:0000256" key="3">
    <source>
        <dbReference type="ARBA" id="ARBA00022679"/>
    </source>
</evidence>
<keyword evidence="12" id="KW-1185">Reference proteome</keyword>
<dbReference type="SUPFAM" id="SSF53448">
    <property type="entry name" value="Nucleotide-diphospho-sugar transferases"/>
    <property type="match status" value="1"/>
</dbReference>
<comment type="cofactor">
    <cofactor evidence="2">
        <name>Mg(2+)</name>
        <dbReference type="ChEBI" id="CHEBI:18420"/>
    </cofactor>
</comment>
<dbReference type="PANTHER" id="PTHR11952">
    <property type="entry name" value="UDP- GLUCOSE PYROPHOSPHORYLASE"/>
    <property type="match status" value="1"/>
</dbReference>
<evidence type="ECO:0000256" key="5">
    <source>
        <dbReference type="ARBA" id="ARBA00038047"/>
    </source>
</evidence>
<reference evidence="11 12" key="1">
    <citation type="submission" date="2019-01" db="EMBL/GenBank/DDBJ databases">
        <authorList>
            <person name="Ferrante I. M."/>
        </authorList>
    </citation>
    <scope>NUCLEOTIDE SEQUENCE [LARGE SCALE GENOMIC DNA]</scope>
    <source>
        <strain evidence="11 12">B856</strain>
    </source>
</reference>
<evidence type="ECO:0000313" key="11">
    <source>
        <dbReference type="EMBL" id="VEU40424.1"/>
    </source>
</evidence>
<evidence type="ECO:0000256" key="2">
    <source>
        <dbReference type="ARBA" id="ARBA00001946"/>
    </source>
</evidence>
<dbReference type="Gene3D" id="3.90.550.10">
    <property type="entry name" value="Spore Coat Polysaccharide Biosynthesis Protein SpsA, Chain A"/>
    <property type="match status" value="1"/>
</dbReference>
<comment type="cofactor">
    <cofactor evidence="1">
        <name>Mn(2+)</name>
        <dbReference type="ChEBI" id="CHEBI:29035"/>
    </cofactor>
</comment>
<name>A0A448ZEF2_9STRA</name>
<dbReference type="Pfam" id="PF03416">
    <property type="entry name" value="Peptidase_C54"/>
    <property type="match status" value="1"/>
</dbReference>
<comment type="catalytic activity">
    <reaction evidence="7">
        <text>a monosaccharide 1-phosphate + UTP + H(+) = a UDP-monosaccharide + diphosphate</text>
        <dbReference type="Rhea" id="RHEA:13205"/>
        <dbReference type="ChEBI" id="CHEBI:15378"/>
        <dbReference type="ChEBI" id="CHEBI:33019"/>
        <dbReference type="ChEBI" id="CHEBI:46398"/>
        <dbReference type="ChEBI" id="CHEBI:140358"/>
        <dbReference type="ChEBI" id="CHEBI:140359"/>
        <dbReference type="EC" id="2.7.7.64"/>
    </reaction>
</comment>
<feature type="region of interest" description="Disordered" evidence="8">
    <location>
        <begin position="973"/>
        <end position="1025"/>
    </location>
</feature>
<proteinExistence type="inferred from homology"/>
<feature type="compositionally biased region" description="Basic and acidic residues" evidence="8">
    <location>
        <begin position="981"/>
        <end position="999"/>
    </location>
</feature>
<evidence type="ECO:0000256" key="8">
    <source>
        <dbReference type="SAM" id="MobiDB-lite"/>
    </source>
</evidence>
<dbReference type="GO" id="GO:0019786">
    <property type="term" value="F:protein-phosphatidylethanolamide deconjugating activity"/>
    <property type="evidence" value="ECO:0007669"/>
    <property type="project" value="InterPro"/>
</dbReference>
<dbReference type="InterPro" id="IPR002618">
    <property type="entry name" value="UDPGP_fam"/>
</dbReference>
<protein>
    <recommendedName>
        <fullName evidence="6">UTP-monosaccharide-1-phosphate uridylyltransferase</fullName>
        <ecNumber evidence="6">2.7.7.64</ecNumber>
    </recommendedName>
</protein>
<evidence type="ECO:0000256" key="1">
    <source>
        <dbReference type="ARBA" id="ARBA00001936"/>
    </source>
</evidence>
<feature type="domain" description="Peptidase C54 catalytic" evidence="10">
    <location>
        <begin position="818"/>
        <end position="1165"/>
    </location>
</feature>
<dbReference type="Pfam" id="PF01704">
    <property type="entry name" value="UDPGP"/>
    <property type="match status" value="1"/>
</dbReference>
<feature type="chain" id="PRO_5019530112" description="UTP-monosaccharide-1-phosphate uridylyltransferase" evidence="9">
    <location>
        <begin position="23"/>
        <end position="1233"/>
    </location>
</feature>
<evidence type="ECO:0000313" key="12">
    <source>
        <dbReference type="Proteomes" id="UP000291116"/>
    </source>
</evidence>
<evidence type="ECO:0000259" key="10">
    <source>
        <dbReference type="Pfam" id="PF03416"/>
    </source>
</evidence>
<keyword evidence="3" id="KW-0808">Transferase</keyword>
<dbReference type="PANTHER" id="PTHR11952:SF9">
    <property type="entry name" value="UDP-SUGAR PYROPHOSPHORYLASE"/>
    <property type="match status" value="1"/>
</dbReference>
<dbReference type="GO" id="GO:0008234">
    <property type="term" value="F:cysteine-type peptidase activity"/>
    <property type="evidence" value="ECO:0007669"/>
    <property type="project" value="InterPro"/>
</dbReference>
<dbReference type="Gene3D" id="2.160.10.30">
    <property type="match status" value="1"/>
</dbReference>
<dbReference type="InterPro" id="IPR046792">
    <property type="entry name" value="Peptidase_C54_cat"/>
</dbReference>
<gene>
    <name evidence="11" type="ORF">PSNMU_V1.4_AUG-EV-PASAV3_0073220</name>
</gene>